<dbReference type="Proteomes" id="UP001301871">
    <property type="component" value="Segment"/>
</dbReference>
<evidence type="ECO:0000313" key="2">
    <source>
        <dbReference type="Proteomes" id="UP001301871"/>
    </source>
</evidence>
<proteinExistence type="predicted"/>
<name>A0AAX3ZWH2_9CAUD</name>
<keyword evidence="2" id="KW-1185">Reference proteome</keyword>
<organism evidence="1 2">
    <name type="scientific">Roseobacter phage CRP-804</name>
    <dbReference type="NCBI Taxonomy" id="3072850"/>
    <lineage>
        <taxon>Viruses</taxon>
        <taxon>Duplodnaviria</taxon>
        <taxon>Heunggongvirae</taxon>
        <taxon>Uroviricota</taxon>
        <taxon>Caudoviricetes</taxon>
        <taxon>Autographivirales</taxon>
        <taxon>Autographivirales incertae sedis</taxon>
        <taxon>Triteiavirus</taxon>
        <taxon>Triteiavirus CRP804</taxon>
    </lineage>
</organism>
<gene>
    <name evidence="1" type="ORF">CRP804_gp50</name>
</gene>
<dbReference type="EMBL" id="OR420734">
    <property type="protein sequence ID" value="WMM94928.1"/>
    <property type="molecule type" value="Genomic_DNA"/>
</dbReference>
<evidence type="ECO:0000313" key="1">
    <source>
        <dbReference type="EMBL" id="WMM94928.1"/>
    </source>
</evidence>
<protein>
    <submittedName>
        <fullName evidence="1">Uncharacterized protein</fullName>
    </submittedName>
</protein>
<sequence>MSNHWHYQLMYHKVDMKSFVDGDYYAIHEYYPMEDGDGWTEHPVHVDGESVEEVKRVLQAMLADIEKHGVKDYE</sequence>
<accession>A0AAX3ZWH2</accession>
<reference evidence="1 2" key="1">
    <citation type="submission" date="2023-08" db="EMBL/GenBank/DDBJ databases">
        <authorList>
            <person name="Du S."/>
            <person name="Wu Z."/>
            <person name="Wu Y."/>
            <person name="Yang M."/>
            <person name="Shao J."/>
            <person name="Liu H."/>
            <person name="Zhao Y."/>
            <person name="Zhang Z."/>
        </authorList>
    </citation>
    <scope>NUCLEOTIDE SEQUENCE [LARGE SCALE GENOMIC DNA]</scope>
</reference>